<comment type="caution">
    <text evidence="1">The sequence shown here is derived from an EMBL/GenBank/DDBJ whole genome shotgun (WGS) entry which is preliminary data.</text>
</comment>
<dbReference type="PATRIC" id="fig|558151.6.peg.1466"/>
<dbReference type="AlphaFoldDB" id="A0A0J7II05"/>
<gene>
    <name evidence="1" type="ORF">ACM46_07000</name>
</gene>
<protein>
    <submittedName>
        <fullName evidence="1">Uncharacterized protein</fullName>
    </submittedName>
</protein>
<keyword evidence="2" id="KW-1185">Reference proteome</keyword>
<evidence type="ECO:0000313" key="1">
    <source>
        <dbReference type="EMBL" id="KMQ65619.1"/>
    </source>
</evidence>
<accession>A0A0J7II05</accession>
<sequence length="180" mass="19568">MKKLLTIIGMAVFSLGYSQGTIILNNYSKYDYHGFLVATNATAGCYPRVGNDGVIVVPAESHTGNNQALVYKDYQNQFTSSLYPTANWVVTQNPTGSSIMPWNDVNLAPGNTISTSTKWYATKFVMMEAGTLTAAPDDFRANINIISPCTPVANDYFATPSGNNSAEMFTIGAITYLQVY</sequence>
<dbReference type="RefSeq" id="WP_048505920.1">
    <property type="nucleotide sequence ID" value="NZ_LFND01000002.1"/>
</dbReference>
<proteinExistence type="predicted"/>
<dbReference type="Proteomes" id="UP000036261">
    <property type="component" value="Unassembled WGS sequence"/>
</dbReference>
<evidence type="ECO:0000313" key="2">
    <source>
        <dbReference type="Proteomes" id="UP000036261"/>
    </source>
</evidence>
<dbReference type="EMBL" id="LFND01000002">
    <property type="protein sequence ID" value="KMQ65619.1"/>
    <property type="molecule type" value="Genomic_DNA"/>
</dbReference>
<dbReference type="OrthoDB" id="1248257at2"/>
<name>A0A0J7II05_9FLAO</name>
<organism evidence="1 2">
    <name type="scientific">Chryseobacterium angstadtii</name>
    <dbReference type="NCBI Taxonomy" id="558151"/>
    <lineage>
        <taxon>Bacteria</taxon>
        <taxon>Pseudomonadati</taxon>
        <taxon>Bacteroidota</taxon>
        <taxon>Flavobacteriia</taxon>
        <taxon>Flavobacteriales</taxon>
        <taxon>Weeksellaceae</taxon>
        <taxon>Chryseobacterium group</taxon>
        <taxon>Chryseobacterium</taxon>
    </lineage>
</organism>
<reference evidence="1 2" key="1">
    <citation type="journal article" date="2013" name="Int. J. Syst. Evol. Microbiol.">
        <title>Chryseobacterium angstadtii sp. nov., isolated from a newt tank.</title>
        <authorList>
            <person name="Kirk K.E."/>
            <person name="Hoffman J.A."/>
            <person name="Smith K.A."/>
            <person name="Strahan B.L."/>
            <person name="Failor K.C."/>
            <person name="Krebs J.E."/>
            <person name="Gale A.N."/>
            <person name="Do T.D."/>
            <person name="Sontag T.C."/>
            <person name="Batties A.M."/>
            <person name="Mistiszyn K."/>
            <person name="Newman J.D."/>
        </authorList>
    </citation>
    <scope>NUCLEOTIDE SEQUENCE [LARGE SCALE GENOMIC DNA]</scope>
    <source>
        <strain evidence="1 2">KM</strain>
    </source>
</reference>
<dbReference type="STRING" id="558151.ACM46_07000"/>